<keyword evidence="1" id="KW-0808">Transferase</keyword>
<keyword evidence="2" id="KW-1185">Reference proteome</keyword>
<gene>
    <name evidence="1" type="ORF">GNP93_16135</name>
</gene>
<sequence length="233" mass="25904">MNGMEAAGRCIDTYFPNCEAALLAGSVVQGGETSASDLDLIVFDESQEGPFRRTYRAFGWIIEAFVMTRDSYRYFFDQAIDSAIPSMLRMCACGQALKGEDAIRDIVSEARDALAAGPFPWSVQELDRARYEIGESLADLSGDRSDAECLFIVAKLTLQLASFALRSAGCWLGDGKWLYRELERHSLEQSRELLAALDAYYTNRNPEPLFALTGRWLEPYGGLLAEGYAEGWT</sequence>
<comment type="caution">
    <text evidence="1">The sequence shown here is derived from an EMBL/GenBank/DDBJ whole genome shotgun (WGS) entry which is preliminary data.</text>
</comment>
<name>A0A7X2ZD89_9BACL</name>
<evidence type="ECO:0000313" key="2">
    <source>
        <dbReference type="Proteomes" id="UP000450917"/>
    </source>
</evidence>
<dbReference type="EMBL" id="WNZX01000013">
    <property type="protein sequence ID" value="MUG72200.1"/>
    <property type="molecule type" value="Genomic_DNA"/>
</dbReference>
<protein>
    <submittedName>
        <fullName evidence="1">Nucleotidyltransferase domain-containing protein</fullName>
    </submittedName>
</protein>
<dbReference type="AlphaFoldDB" id="A0A7X2ZD89"/>
<dbReference type="CDD" id="cd05403">
    <property type="entry name" value="NT_KNTase_like"/>
    <property type="match status" value="1"/>
</dbReference>
<evidence type="ECO:0000313" key="1">
    <source>
        <dbReference type="EMBL" id="MUG72200.1"/>
    </source>
</evidence>
<dbReference type="GO" id="GO:0016740">
    <property type="term" value="F:transferase activity"/>
    <property type="evidence" value="ECO:0007669"/>
    <property type="project" value="UniProtKB-KW"/>
</dbReference>
<dbReference type="Gene3D" id="3.30.460.10">
    <property type="entry name" value="Beta Polymerase, domain 2"/>
    <property type="match status" value="1"/>
</dbReference>
<dbReference type="Proteomes" id="UP000450917">
    <property type="component" value="Unassembled WGS sequence"/>
</dbReference>
<proteinExistence type="predicted"/>
<dbReference type="SUPFAM" id="SSF81301">
    <property type="entry name" value="Nucleotidyltransferase"/>
    <property type="match status" value="1"/>
</dbReference>
<reference evidence="1 2" key="1">
    <citation type="submission" date="2019-11" db="EMBL/GenBank/DDBJ databases">
        <title>Draft genome sequences of five Paenibacillus species of dairy origin.</title>
        <authorList>
            <person name="Olajide A.M."/>
            <person name="Chen S."/>
            <person name="Lapointe G."/>
        </authorList>
    </citation>
    <scope>NUCLEOTIDE SEQUENCE [LARGE SCALE GENOMIC DNA]</scope>
    <source>
        <strain evidence="1 2">2CS3</strain>
    </source>
</reference>
<dbReference type="InterPro" id="IPR043519">
    <property type="entry name" value="NT_sf"/>
</dbReference>
<accession>A0A7X2ZD89</accession>
<organism evidence="1 2">
    <name type="scientific">Paenibacillus validus</name>
    <dbReference type="NCBI Taxonomy" id="44253"/>
    <lineage>
        <taxon>Bacteria</taxon>
        <taxon>Bacillati</taxon>
        <taxon>Bacillota</taxon>
        <taxon>Bacilli</taxon>
        <taxon>Bacillales</taxon>
        <taxon>Paenibacillaceae</taxon>
        <taxon>Paenibacillus</taxon>
    </lineage>
</organism>